<dbReference type="EMBL" id="KB096983">
    <property type="protein sequence ID" value="ESO00271.1"/>
    <property type="molecule type" value="Genomic_DNA"/>
</dbReference>
<dbReference type="PROSITE" id="PS50297">
    <property type="entry name" value="ANK_REP_REGION"/>
    <property type="match status" value="1"/>
</dbReference>
<keyword evidence="7" id="KW-1185">Reference proteome</keyword>
<dbReference type="InterPro" id="IPR036770">
    <property type="entry name" value="Ankyrin_rpt-contain_sf"/>
</dbReference>
<name>T1FA67_HELRO</name>
<evidence type="ECO:0000256" key="4">
    <source>
        <dbReference type="SAM" id="MobiDB-lite"/>
    </source>
</evidence>
<dbReference type="SMART" id="SM00248">
    <property type="entry name" value="ANK"/>
    <property type="match status" value="2"/>
</dbReference>
<evidence type="ECO:0000256" key="3">
    <source>
        <dbReference type="PROSITE-ProRule" id="PRU00023"/>
    </source>
</evidence>
<accession>T1FA67</accession>
<dbReference type="PANTHER" id="PTHR24126">
    <property type="entry name" value="ANKYRIN REPEAT, PH AND SEC7 DOMAIN CONTAINING PROTEIN SECG-RELATED"/>
    <property type="match status" value="1"/>
</dbReference>
<evidence type="ECO:0000256" key="1">
    <source>
        <dbReference type="ARBA" id="ARBA00022737"/>
    </source>
</evidence>
<dbReference type="InParanoid" id="T1FA67"/>
<feature type="region of interest" description="Disordered" evidence="4">
    <location>
        <begin position="347"/>
        <end position="367"/>
    </location>
</feature>
<reference evidence="6" key="3">
    <citation type="submission" date="2015-06" db="UniProtKB">
        <authorList>
            <consortium name="EnsemblMetazoa"/>
        </authorList>
    </citation>
    <scope>IDENTIFICATION</scope>
</reference>
<keyword evidence="1" id="KW-0677">Repeat</keyword>
<dbReference type="EnsemblMetazoa" id="HelroT176131">
    <property type="protein sequence ID" value="HelroP176131"/>
    <property type="gene ID" value="HelroG176131"/>
</dbReference>
<dbReference type="InterPro" id="IPR002110">
    <property type="entry name" value="Ankyrin_rpt"/>
</dbReference>
<reference evidence="5 7" key="2">
    <citation type="journal article" date="2013" name="Nature">
        <title>Insights into bilaterian evolution from three spiralian genomes.</title>
        <authorList>
            <person name="Simakov O."/>
            <person name="Marletaz F."/>
            <person name="Cho S.J."/>
            <person name="Edsinger-Gonzales E."/>
            <person name="Havlak P."/>
            <person name="Hellsten U."/>
            <person name="Kuo D.H."/>
            <person name="Larsson T."/>
            <person name="Lv J."/>
            <person name="Arendt D."/>
            <person name="Savage R."/>
            <person name="Osoegawa K."/>
            <person name="de Jong P."/>
            <person name="Grimwood J."/>
            <person name="Chapman J.A."/>
            <person name="Shapiro H."/>
            <person name="Aerts A."/>
            <person name="Otillar R.P."/>
            <person name="Terry A.Y."/>
            <person name="Boore J.L."/>
            <person name="Grigoriev I.V."/>
            <person name="Lindberg D.R."/>
            <person name="Seaver E.C."/>
            <person name="Weisblat D.A."/>
            <person name="Putnam N.H."/>
            <person name="Rokhsar D.S."/>
        </authorList>
    </citation>
    <scope>NUCLEOTIDE SEQUENCE</scope>
</reference>
<evidence type="ECO:0000313" key="5">
    <source>
        <dbReference type="EMBL" id="ESO00271.1"/>
    </source>
</evidence>
<dbReference type="AlphaFoldDB" id="T1FA67"/>
<dbReference type="PROSITE" id="PS50088">
    <property type="entry name" value="ANK_REPEAT"/>
    <property type="match status" value="2"/>
</dbReference>
<feature type="region of interest" description="Disordered" evidence="4">
    <location>
        <begin position="1"/>
        <end position="57"/>
    </location>
</feature>
<dbReference type="PANTHER" id="PTHR24126:SF14">
    <property type="entry name" value="ANK_REP_REGION DOMAIN-CONTAINING PROTEIN"/>
    <property type="match status" value="1"/>
</dbReference>
<evidence type="ECO:0000256" key="2">
    <source>
        <dbReference type="ARBA" id="ARBA00023043"/>
    </source>
</evidence>
<sequence length="367" mass="41544">MHKKIQLKDNQTNEVDDTASPPEQQTSHKSSRTTPISPSTPASDTIESTLPGTKLPKTSTQWSEANVYFQLQQQSLPSYDNIDNFTSAFQQMIYNYFATNYGTLKQQTVNNTSSNKSIKNLKKELKQLKLLGHNNQRFDDQIITTSKALRAQIKSKKLTKCDQSVDVTSQLKQRFWGTCKKIFDQTENLKPLFGVTDCHQYFLSILNNPHQTKYQIPSWAPKLQKPPTLCNTSPPTYHEISTIIHKYKSKSSPCPFDQISIIPFKKCPILRTILHKLLVQCWSYTPLHAASTNGQLNVVRLLLEFGVDINAVNEHGNTCVHLACLNGQEVVLKELLDHNAANNNANNKGMFNKGRELNVPMPSTKKN</sequence>
<dbReference type="STRING" id="6412.T1FA67"/>
<organism evidence="6 7">
    <name type="scientific">Helobdella robusta</name>
    <name type="common">Californian leech</name>
    <dbReference type="NCBI Taxonomy" id="6412"/>
    <lineage>
        <taxon>Eukaryota</taxon>
        <taxon>Metazoa</taxon>
        <taxon>Spiralia</taxon>
        <taxon>Lophotrochozoa</taxon>
        <taxon>Annelida</taxon>
        <taxon>Clitellata</taxon>
        <taxon>Hirudinea</taxon>
        <taxon>Rhynchobdellida</taxon>
        <taxon>Glossiphoniidae</taxon>
        <taxon>Helobdella</taxon>
    </lineage>
</organism>
<dbReference type="HOGENOM" id="CLU_059811_0_1_1"/>
<dbReference type="GO" id="GO:0003950">
    <property type="term" value="F:NAD+ poly-ADP-ribosyltransferase activity"/>
    <property type="evidence" value="ECO:0000318"/>
    <property type="project" value="GO_Central"/>
</dbReference>
<feature type="compositionally biased region" description="Low complexity" evidence="4">
    <location>
        <begin position="32"/>
        <end position="43"/>
    </location>
</feature>
<dbReference type="GO" id="GO:1904355">
    <property type="term" value="P:positive regulation of telomere capping"/>
    <property type="evidence" value="ECO:0000318"/>
    <property type="project" value="GO_Central"/>
</dbReference>
<gene>
    <name evidence="6" type="primary">20205716</name>
    <name evidence="5" type="ORF">HELRODRAFT_176131</name>
</gene>
<reference evidence="7" key="1">
    <citation type="submission" date="2012-12" db="EMBL/GenBank/DDBJ databases">
        <authorList>
            <person name="Hellsten U."/>
            <person name="Grimwood J."/>
            <person name="Chapman J.A."/>
            <person name="Shapiro H."/>
            <person name="Aerts A."/>
            <person name="Otillar R.P."/>
            <person name="Terry A.Y."/>
            <person name="Boore J.L."/>
            <person name="Simakov O."/>
            <person name="Marletaz F."/>
            <person name="Cho S.-J."/>
            <person name="Edsinger-Gonzales E."/>
            <person name="Havlak P."/>
            <person name="Kuo D.-H."/>
            <person name="Larsson T."/>
            <person name="Lv J."/>
            <person name="Arendt D."/>
            <person name="Savage R."/>
            <person name="Osoegawa K."/>
            <person name="de Jong P."/>
            <person name="Lindberg D.R."/>
            <person name="Seaver E.C."/>
            <person name="Weisblat D.A."/>
            <person name="Putnam N.H."/>
            <person name="Grigoriev I.V."/>
            <person name="Rokhsar D.S."/>
        </authorList>
    </citation>
    <scope>NUCLEOTIDE SEQUENCE</scope>
</reference>
<dbReference type="RefSeq" id="XP_009021705.1">
    <property type="nucleotide sequence ID" value="XM_009023457.1"/>
</dbReference>
<dbReference type="GO" id="GO:0070198">
    <property type="term" value="P:protein localization to chromosome, telomeric region"/>
    <property type="evidence" value="ECO:0000318"/>
    <property type="project" value="GO_Central"/>
</dbReference>
<dbReference type="Gene3D" id="1.25.40.20">
    <property type="entry name" value="Ankyrin repeat-containing domain"/>
    <property type="match status" value="1"/>
</dbReference>
<feature type="compositionally biased region" description="Polar residues" evidence="4">
    <location>
        <begin position="45"/>
        <end position="57"/>
    </location>
</feature>
<dbReference type="KEGG" id="hro:HELRODRAFT_176131"/>
<dbReference type="OrthoDB" id="533508at2759"/>
<dbReference type="GeneID" id="20205716"/>
<dbReference type="GO" id="GO:0005737">
    <property type="term" value="C:cytoplasm"/>
    <property type="evidence" value="ECO:0000318"/>
    <property type="project" value="GO_Central"/>
</dbReference>
<feature type="repeat" description="ANK" evidence="3">
    <location>
        <begin position="282"/>
        <end position="314"/>
    </location>
</feature>
<dbReference type="CTD" id="20205716"/>
<dbReference type="SUPFAM" id="SSF48403">
    <property type="entry name" value="Ankyrin repeat"/>
    <property type="match status" value="1"/>
</dbReference>
<dbReference type="GO" id="GO:0090263">
    <property type="term" value="P:positive regulation of canonical Wnt signaling pathway"/>
    <property type="evidence" value="ECO:0000318"/>
    <property type="project" value="GO_Central"/>
</dbReference>
<evidence type="ECO:0000313" key="7">
    <source>
        <dbReference type="Proteomes" id="UP000015101"/>
    </source>
</evidence>
<dbReference type="Pfam" id="PF12796">
    <property type="entry name" value="Ank_2"/>
    <property type="match status" value="1"/>
</dbReference>
<evidence type="ECO:0000313" key="6">
    <source>
        <dbReference type="EnsemblMetazoa" id="HelroP176131"/>
    </source>
</evidence>
<protein>
    <submittedName>
        <fullName evidence="5 6">Uncharacterized protein</fullName>
    </submittedName>
</protein>
<dbReference type="eggNOG" id="KOG0504">
    <property type="taxonomic scope" value="Eukaryota"/>
</dbReference>
<dbReference type="Proteomes" id="UP000015101">
    <property type="component" value="Unassembled WGS sequence"/>
</dbReference>
<keyword evidence="2 3" id="KW-0040">ANK repeat</keyword>
<feature type="repeat" description="ANK" evidence="3">
    <location>
        <begin position="315"/>
        <end position="347"/>
    </location>
</feature>
<dbReference type="EMBL" id="AMQM01005555">
    <property type="status" value="NOT_ANNOTATED_CDS"/>
    <property type="molecule type" value="Genomic_DNA"/>
</dbReference>
<proteinExistence type="predicted"/>
<dbReference type="GO" id="GO:0005634">
    <property type="term" value="C:nucleus"/>
    <property type="evidence" value="ECO:0000318"/>
    <property type="project" value="GO_Central"/>
</dbReference>